<dbReference type="RefSeq" id="WP_046765317.1">
    <property type="nucleotide sequence ID" value="NZ_LBIC01000009.1"/>
</dbReference>
<dbReference type="SUPFAM" id="SSF52402">
    <property type="entry name" value="Adenine nucleotide alpha hydrolases-like"/>
    <property type="match status" value="2"/>
</dbReference>
<comment type="similarity">
    <text evidence="1">Belongs to the universal stress protein A family.</text>
</comment>
<evidence type="ECO:0000313" key="2">
    <source>
        <dbReference type="EMBL" id="KKW90808.1"/>
    </source>
</evidence>
<evidence type="ECO:0000313" key="3">
    <source>
        <dbReference type="Proteomes" id="UP000033874"/>
    </source>
</evidence>
<proteinExistence type="inferred from homology"/>
<dbReference type="Proteomes" id="UP000033874">
    <property type="component" value="Unassembled WGS sequence"/>
</dbReference>
<dbReference type="Gene3D" id="3.40.50.12370">
    <property type="match status" value="1"/>
</dbReference>
<dbReference type="STRING" id="56193.YP76_18970"/>
<dbReference type="AlphaFoldDB" id="A0A0M3ALI1"/>
<dbReference type="PANTHER" id="PTHR46268">
    <property type="entry name" value="STRESS RESPONSE PROTEIN NHAX"/>
    <property type="match status" value="1"/>
</dbReference>
<name>A0A0M3ALI1_9SPHN</name>
<dbReference type="PANTHER" id="PTHR46268:SF15">
    <property type="entry name" value="UNIVERSAL STRESS PROTEIN HP_0031"/>
    <property type="match status" value="1"/>
</dbReference>
<sequence length="265" mass="29183">MKNILLLVHDDEGQEARLQAALDLARALGGHLQCIDVTPFPVIAGDLYAGFGETALLLDERDSEARNKKRISAHLAKEDVSWDWVDTTGEIASCLLKEASLADIVVLNRQLDSYPLPDMRTIAGQVLMHARVPVLAVPQHVKSFALKRALLAWDGHPSCIATMRACTPLLALAEEVEVLTIKDGSIQAEPSDAARYLSRHNVNASIRVLDDRLHPVDAIIEEEASQWKADYLMMGAYGRGRIMETFGGVTRRLLTHGKRPTLLGH</sequence>
<evidence type="ECO:0000256" key="1">
    <source>
        <dbReference type="ARBA" id="ARBA00008791"/>
    </source>
</evidence>
<keyword evidence="3" id="KW-1185">Reference proteome</keyword>
<dbReference type="PATRIC" id="fig|56193.3.peg.3993"/>
<protein>
    <submittedName>
        <fullName evidence="2">Universal stress protein UspA</fullName>
    </submittedName>
</protein>
<dbReference type="EMBL" id="LBIC01000009">
    <property type="protein sequence ID" value="KKW90808.1"/>
    <property type="molecule type" value="Genomic_DNA"/>
</dbReference>
<comment type="caution">
    <text evidence="2">The sequence shown here is derived from an EMBL/GenBank/DDBJ whole genome shotgun (WGS) entry which is preliminary data.</text>
</comment>
<gene>
    <name evidence="2" type="ORF">YP76_18970</name>
</gene>
<organism evidence="2 3">
    <name type="scientific">Sphingobium chungbukense</name>
    <dbReference type="NCBI Taxonomy" id="56193"/>
    <lineage>
        <taxon>Bacteria</taxon>
        <taxon>Pseudomonadati</taxon>
        <taxon>Pseudomonadota</taxon>
        <taxon>Alphaproteobacteria</taxon>
        <taxon>Sphingomonadales</taxon>
        <taxon>Sphingomonadaceae</taxon>
        <taxon>Sphingobium</taxon>
    </lineage>
</organism>
<accession>A0A0M3ALI1</accession>
<reference evidence="2 3" key="1">
    <citation type="submission" date="2015-04" db="EMBL/GenBank/DDBJ databases">
        <title>Genome sequence of aromatic hydrocarbons-degrading Sphingobium chungbukense DJ77.</title>
        <authorList>
            <person name="Kim Y.-C."/>
            <person name="Chae J.-C."/>
        </authorList>
    </citation>
    <scope>NUCLEOTIDE SEQUENCE [LARGE SCALE GENOMIC DNA]</scope>
    <source>
        <strain evidence="2 3">DJ77</strain>
    </source>
</reference>
<dbReference type="CDD" id="cd00293">
    <property type="entry name" value="USP-like"/>
    <property type="match status" value="1"/>
</dbReference>